<accession>A0ABV5JLX1</accession>
<keyword evidence="2" id="KW-0808">Transferase</keyword>
<organism evidence="2 3">
    <name type="scientific">Dietzia aerolata</name>
    <dbReference type="NCBI Taxonomy" id="595984"/>
    <lineage>
        <taxon>Bacteria</taxon>
        <taxon>Bacillati</taxon>
        <taxon>Actinomycetota</taxon>
        <taxon>Actinomycetes</taxon>
        <taxon>Mycobacteriales</taxon>
        <taxon>Dietziaceae</taxon>
        <taxon>Dietzia</taxon>
    </lineage>
</organism>
<keyword evidence="3" id="KW-1185">Reference proteome</keyword>
<feature type="transmembrane region" description="Helical" evidence="1">
    <location>
        <begin position="40"/>
        <end position="61"/>
    </location>
</feature>
<keyword evidence="1" id="KW-1133">Transmembrane helix</keyword>
<dbReference type="Gene3D" id="1.20.120.1760">
    <property type="match status" value="1"/>
</dbReference>
<dbReference type="EC" id="2.7.8.-" evidence="2"/>
<proteinExistence type="predicted"/>
<gene>
    <name evidence="2" type="ORF">ACFFVD_02775</name>
</gene>
<dbReference type="InterPro" id="IPR043130">
    <property type="entry name" value="CDP-OH_PTrfase_TM_dom"/>
</dbReference>
<dbReference type="GO" id="GO:0016740">
    <property type="term" value="F:transferase activity"/>
    <property type="evidence" value="ECO:0007669"/>
    <property type="project" value="UniProtKB-KW"/>
</dbReference>
<dbReference type="EMBL" id="JBHMDY010000002">
    <property type="protein sequence ID" value="MFB9258717.1"/>
    <property type="molecule type" value="Genomic_DNA"/>
</dbReference>
<evidence type="ECO:0000313" key="3">
    <source>
        <dbReference type="Proteomes" id="UP001589700"/>
    </source>
</evidence>
<evidence type="ECO:0000313" key="2">
    <source>
        <dbReference type="EMBL" id="MFB9258717.1"/>
    </source>
</evidence>
<feature type="transmembrane region" description="Helical" evidence="1">
    <location>
        <begin position="137"/>
        <end position="155"/>
    </location>
</feature>
<comment type="caution">
    <text evidence="2">The sequence shown here is derived from an EMBL/GenBank/DDBJ whole genome shotgun (WGS) entry which is preliminary data.</text>
</comment>
<feature type="transmembrane region" description="Helical" evidence="1">
    <location>
        <begin position="67"/>
        <end position="86"/>
    </location>
</feature>
<protein>
    <submittedName>
        <fullName evidence="2">CDP-alcohol phosphatidyltransferase family protein</fullName>
        <ecNumber evidence="2">2.7.8.-</ecNumber>
    </submittedName>
</protein>
<name>A0ABV5JLX1_9ACTN</name>
<dbReference type="RefSeq" id="WP_206682301.1">
    <property type="nucleotide sequence ID" value="NZ_JAALDM010000148.1"/>
</dbReference>
<evidence type="ECO:0000256" key="1">
    <source>
        <dbReference type="SAM" id="Phobius"/>
    </source>
</evidence>
<reference evidence="2 3" key="1">
    <citation type="submission" date="2024-09" db="EMBL/GenBank/DDBJ databases">
        <authorList>
            <person name="Sun Q."/>
            <person name="Mori K."/>
        </authorList>
    </citation>
    <scope>NUCLEOTIDE SEQUENCE [LARGE SCALE GENOMIC DNA]</scope>
    <source>
        <strain evidence="2 3">CCM 7659</strain>
    </source>
</reference>
<feature type="transmembrane region" description="Helical" evidence="1">
    <location>
        <begin position="198"/>
        <end position="219"/>
    </location>
</feature>
<keyword evidence="1" id="KW-0812">Transmembrane</keyword>
<sequence length="234" mass="24457">MAMPPADPSSQRREISQRSSRWAVKGADAMAAIGLTPNQISVGSTLVALVGAAALVATPSVGHGARAALLLIAAVCIPLRLLLNMLDGMLAVEKGMHSPVGDLYNEVPDRISDVLFLAAAGIAAVGLVTVGGVDLGVVLGFSAAILAVLTAYIRSLGAALGTDNFFDGPLAKPHRMWLLLIACLISVPEPWLPWHEGWVLFVAVALIALGSLVTCVRRLGRISTVLRERDGGEW</sequence>
<feature type="transmembrane region" description="Helical" evidence="1">
    <location>
        <begin position="114"/>
        <end position="131"/>
    </location>
</feature>
<dbReference type="Proteomes" id="UP001589700">
    <property type="component" value="Unassembled WGS sequence"/>
</dbReference>
<keyword evidence="1" id="KW-0472">Membrane</keyword>